<gene>
    <name evidence="3" type="ORF">O6P43_032570</name>
</gene>
<evidence type="ECO:0000313" key="4">
    <source>
        <dbReference type="Proteomes" id="UP001163823"/>
    </source>
</evidence>
<dbReference type="InterPro" id="IPR023393">
    <property type="entry name" value="START-like_dom_sf"/>
</dbReference>
<dbReference type="PANTHER" id="PTHR31338">
    <property type="entry name" value="POLYKETIDE CYCLASE/DEHYDRASE AND LIPID TRANSPORT SUPERFAMILY PROTEIN"/>
    <property type="match status" value="1"/>
</dbReference>
<dbReference type="AlphaFoldDB" id="A0AAD7KN61"/>
<proteinExistence type="inferred from homology"/>
<dbReference type="KEGG" id="qsa:O6P43_032570"/>
<accession>A0AAD7KN61</accession>
<dbReference type="SUPFAM" id="SSF55961">
    <property type="entry name" value="Bet v1-like"/>
    <property type="match status" value="1"/>
</dbReference>
<organism evidence="3 4">
    <name type="scientific">Quillaja saponaria</name>
    <name type="common">Soap bark tree</name>
    <dbReference type="NCBI Taxonomy" id="32244"/>
    <lineage>
        <taxon>Eukaryota</taxon>
        <taxon>Viridiplantae</taxon>
        <taxon>Streptophyta</taxon>
        <taxon>Embryophyta</taxon>
        <taxon>Tracheophyta</taxon>
        <taxon>Spermatophyta</taxon>
        <taxon>Magnoliopsida</taxon>
        <taxon>eudicotyledons</taxon>
        <taxon>Gunneridae</taxon>
        <taxon>Pentapetalae</taxon>
        <taxon>rosids</taxon>
        <taxon>fabids</taxon>
        <taxon>Fabales</taxon>
        <taxon>Quillajaceae</taxon>
        <taxon>Quillaja</taxon>
    </lineage>
</organism>
<name>A0AAD7KN61_QUISA</name>
<dbReference type="Pfam" id="PF00407">
    <property type="entry name" value="Bet_v_1"/>
    <property type="match status" value="1"/>
</dbReference>
<dbReference type="SMART" id="SM01037">
    <property type="entry name" value="Bet_v_1"/>
    <property type="match status" value="1"/>
</dbReference>
<evidence type="ECO:0000256" key="1">
    <source>
        <dbReference type="ARBA" id="ARBA00038242"/>
    </source>
</evidence>
<dbReference type="GO" id="GO:0006952">
    <property type="term" value="P:defense response"/>
    <property type="evidence" value="ECO:0007669"/>
    <property type="project" value="InterPro"/>
</dbReference>
<dbReference type="InterPro" id="IPR000916">
    <property type="entry name" value="Bet_v_I/MLP"/>
</dbReference>
<dbReference type="InterPro" id="IPR052006">
    <property type="entry name" value="MLP-like"/>
</dbReference>
<dbReference type="EMBL" id="JARAOO010000014">
    <property type="protein sequence ID" value="KAJ7942963.1"/>
    <property type="molecule type" value="Genomic_DNA"/>
</dbReference>
<sequence>MSQIGKSEIQTEIKASAEKFYEILCKPNLLPKTAPNVVKDIQLVSGEWNTKGSVNQWKTYVSGKLETTNVAMEDIDVMNKSITYKPVHGECLIYYNTIKGVMQIKPKCTNQGNLAKWTLEYETKNDCVPPPNQYLEMLDNITKGVDAYLLNA</sequence>
<feature type="domain" description="Bet v I/Major latex protein" evidence="2">
    <location>
        <begin position="2"/>
        <end position="152"/>
    </location>
</feature>
<evidence type="ECO:0000259" key="2">
    <source>
        <dbReference type="SMART" id="SM01037"/>
    </source>
</evidence>
<evidence type="ECO:0000313" key="3">
    <source>
        <dbReference type="EMBL" id="KAJ7942963.1"/>
    </source>
</evidence>
<dbReference type="Proteomes" id="UP001163823">
    <property type="component" value="Chromosome 14"/>
</dbReference>
<dbReference type="PANTHER" id="PTHR31338:SF16">
    <property type="entry name" value="POLYKETIDE CYCLASE_DEHYDRASE AND LIPID TRANSPORT SUPERFAMILY PROTEIN"/>
    <property type="match status" value="1"/>
</dbReference>
<keyword evidence="4" id="KW-1185">Reference proteome</keyword>
<protein>
    <submittedName>
        <fullName evidence="3">MLP-like protein</fullName>
    </submittedName>
</protein>
<dbReference type="Gene3D" id="3.30.530.20">
    <property type="match status" value="1"/>
</dbReference>
<reference evidence="3" key="1">
    <citation type="journal article" date="2023" name="Science">
        <title>Elucidation of the pathway for biosynthesis of saponin adjuvants from the soapbark tree.</title>
        <authorList>
            <person name="Reed J."/>
            <person name="Orme A."/>
            <person name="El-Demerdash A."/>
            <person name="Owen C."/>
            <person name="Martin L.B.B."/>
            <person name="Misra R.C."/>
            <person name="Kikuchi S."/>
            <person name="Rejzek M."/>
            <person name="Martin A.C."/>
            <person name="Harkess A."/>
            <person name="Leebens-Mack J."/>
            <person name="Louveau T."/>
            <person name="Stephenson M.J."/>
            <person name="Osbourn A."/>
        </authorList>
    </citation>
    <scope>NUCLEOTIDE SEQUENCE</scope>
    <source>
        <strain evidence="3">S10</strain>
    </source>
</reference>
<comment type="similarity">
    <text evidence="1">Belongs to the MLP family.</text>
</comment>
<comment type="caution">
    <text evidence="3">The sequence shown here is derived from an EMBL/GenBank/DDBJ whole genome shotgun (WGS) entry which is preliminary data.</text>
</comment>